<comment type="caution">
    <text evidence="2">The sequence shown here is derived from an EMBL/GenBank/DDBJ whole genome shotgun (WGS) entry which is preliminary data.</text>
</comment>
<feature type="domain" description="Zinc knuckle CX2CX4HX4C" evidence="1">
    <location>
        <begin position="26"/>
        <end position="53"/>
    </location>
</feature>
<gene>
    <name evidence="2" type="ORF">RchiOBHm_Chr1g0350971</name>
</gene>
<evidence type="ECO:0000313" key="2">
    <source>
        <dbReference type="EMBL" id="PRQ57679.1"/>
    </source>
</evidence>
<reference evidence="2 3" key="1">
    <citation type="journal article" date="2018" name="Nat. Genet.">
        <title>The Rosa genome provides new insights in the design of modern roses.</title>
        <authorList>
            <person name="Bendahmane M."/>
        </authorList>
    </citation>
    <scope>NUCLEOTIDE SEQUENCE [LARGE SCALE GENOMIC DNA]</scope>
    <source>
        <strain evidence="3">cv. Old Blush</strain>
    </source>
</reference>
<dbReference type="Gramene" id="PRQ57679">
    <property type="protein sequence ID" value="PRQ57679"/>
    <property type="gene ID" value="RchiOBHm_Chr1g0350971"/>
</dbReference>
<proteinExistence type="predicted"/>
<dbReference type="Proteomes" id="UP000238479">
    <property type="component" value="Chromosome 1"/>
</dbReference>
<organism evidence="2 3">
    <name type="scientific">Rosa chinensis</name>
    <name type="common">China rose</name>
    <dbReference type="NCBI Taxonomy" id="74649"/>
    <lineage>
        <taxon>Eukaryota</taxon>
        <taxon>Viridiplantae</taxon>
        <taxon>Streptophyta</taxon>
        <taxon>Embryophyta</taxon>
        <taxon>Tracheophyta</taxon>
        <taxon>Spermatophyta</taxon>
        <taxon>Magnoliopsida</taxon>
        <taxon>eudicotyledons</taxon>
        <taxon>Gunneridae</taxon>
        <taxon>Pentapetalae</taxon>
        <taxon>rosids</taxon>
        <taxon>fabids</taxon>
        <taxon>Rosales</taxon>
        <taxon>Rosaceae</taxon>
        <taxon>Rosoideae</taxon>
        <taxon>Rosoideae incertae sedis</taxon>
        <taxon>Rosa</taxon>
    </lineage>
</organism>
<name>A0A2P6SG90_ROSCH</name>
<dbReference type="Pfam" id="PF14392">
    <property type="entry name" value="zf-CCHC_4"/>
    <property type="match status" value="1"/>
</dbReference>
<evidence type="ECO:0000259" key="1">
    <source>
        <dbReference type="Pfam" id="PF14392"/>
    </source>
</evidence>
<dbReference type="EMBL" id="PDCK01000039">
    <property type="protein sequence ID" value="PRQ57679.1"/>
    <property type="molecule type" value="Genomic_DNA"/>
</dbReference>
<accession>A0A2P6SG90</accession>
<sequence>MARPDPPLIRLEPWRADFNRLRLVLELRFVYERVEGFFRNCGLLEHETKGCDKLMLKEKEGLR</sequence>
<protein>
    <recommendedName>
        <fullName evidence="1">Zinc knuckle CX2CX4HX4C domain-containing protein</fullName>
    </recommendedName>
</protein>
<keyword evidence="3" id="KW-1185">Reference proteome</keyword>
<dbReference type="InterPro" id="IPR025836">
    <property type="entry name" value="Zn_knuckle_CX2CX4HX4C"/>
</dbReference>
<dbReference type="AlphaFoldDB" id="A0A2P6SG90"/>
<evidence type="ECO:0000313" key="3">
    <source>
        <dbReference type="Proteomes" id="UP000238479"/>
    </source>
</evidence>